<evidence type="ECO:0000256" key="6">
    <source>
        <dbReference type="ARBA" id="ARBA00022801"/>
    </source>
</evidence>
<dbReference type="FunFam" id="3.40.50.1380:FF:000001">
    <property type="entry name" value="Bifunctional purine biosynthesis protein PurH"/>
    <property type="match status" value="1"/>
</dbReference>
<keyword evidence="7 10" id="KW-0511">Multifunctional enzyme</keyword>
<keyword evidence="4 10" id="KW-0808">Transferase</keyword>
<dbReference type="PIRSF" id="PIRSF000414">
    <property type="entry name" value="AICARFT_IMPCHas"/>
    <property type="match status" value="1"/>
</dbReference>
<evidence type="ECO:0000313" key="12">
    <source>
        <dbReference type="EMBL" id="QPC80984.1"/>
    </source>
</evidence>
<evidence type="ECO:0000256" key="8">
    <source>
        <dbReference type="ARBA" id="ARBA00050488"/>
    </source>
</evidence>
<evidence type="ECO:0000256" key="9">
    <source>
        <dbReference type="ARBA" id="ARBA00050687"/>
    </source>
</evidence>
<dbReference type="Pfam" id="PF01808">
    <property type="entry name" value="AICARFT_IMPCHas"/>
    <property type="match status" value="1"/>
</dbReference>
<evidence type="ECO:0000256" key="2">
    <source>
        <dbReference type="ARBA" id="ARBA00004954"/>
    </source>
</evidence>
<evidence type="ECO:0000256" key="4">
    <source>
        <dbReference type="ARBA" id="ARBA00022679"/>
    </source>
</evidence>
<protein>
    <recommendedName>
        <fullName evidence="10">Bifunctional purine biosynthesis protein PurH</fullName>
    </recommendedName>
    <domain>
        <recommendedName>
            <fullName evidence="10">Phosphoribosylaminoimidazolecarboxamide formyltransferase</fullName>
            <ecNumber evidence="10">2.1.2.3</ecNumber>
        </recommendedName>
        <alternativeName>
            <fullName evidence="10">AICAR transformylase</fullName>
        </alternativeName>
    </domain>
    <domain>
        <recommendedName>
            <fullName evidence="10">IMP cyclohydrolase</fullName>
            <ecNumber evidence="10">3.5.4.10</ecNumber>
        </recommendedName>
        <alternativeName>
            <fullName evidence="10">ATIC</fullName>
        </alternativeName>
        <alternativeName>
            <fullName evidence="10">IMP synthase</fullName>
        </alternativeName>
        <alternativeName>
            <fullName evidence="10">Inosinicase</fullName>
        </alternativeName>
    </domain>
</protein>
<evidence type="ECO:0000256" key="7">
    <source>
        <dbReference type="ARBA" id="ARBA00023268"/>
    </source>
</evidence>
<dbReference type="HAMAP" id="MF_00139">
    <property type="entry name" value="PurH"/>
    <property type="match status" value="1"/>
</dbReference>
<dbReference type="EMBL" id="CP062983">
    <property type="protein sequence ID" value="QPC80984.1"/>
    <property type="molecule type" value="Genomic_DNA"/>
</dbReference>
<dbReference type="SUPFAM" id="SSF52335">
    <property type="entry name" value="Methylglyoxal synthase-like"/>
    <property type="match status" value="1"/>
</dbReference>
<dbReference type="GO" id="GO:0003937">
    <property type="term" value="F:IMP cyclohydrolase activity"/>
    <property type="evidence" value="ECO:0007669"/>
    <property type="project" value="UniProtKB-UniRule"/>
</dbReference>
<dbReference type="FunFam" id="3.40.140.20:FF:000001">
    <property type="entry name" value="Bifunctional purine biosynthesis protein PurH"/>
    <property type="match status" value="1"/>
</dbReference>
<evidence type="ECO:0000313" key="13">
    <source>
        <dbReference type="Proteomes" id="UP000594468"/>
    </source>
</evidence>
<dbReference type="UniPathway" id="UPA00074">
    <property type="reaction ID" value="UER00133"/>
</dbReference>
<keyword evidence="5 10" id="KW-0658">Purine biosynthesis</keyword>
<dbReference type="KEGG" id="pmet:G4Y79_14860"/>
<evidence type="ECO:0000256" key="10">
    <source>
        <dbReference type="HAMAP-Rule" id="MF_00139"/>
    </source>
</evidence>
<dbReference type="CDD" id="cd01421">
    <property type="entry name" value="IMPCH"/>
    <property type="match status" value="1"/>
</dbReference>
<dbReference type="InterPro" id="IPR024051">
    <property type="entry name" value="AICAR_Tfase_dup_dom_sf"/>
</dbReference>
<dbReference type="NCBIfam" id="NF002049">
    <property type="entry name" value="PRK00881.1"/>
    <property type="match status" value="1"/>
</dbReference>
<evidence type="ECO:0000256" key="3">
    <source>
        <dbReference type="ARBA" id="ARBA00007667"/>
    </source>
</evidence>
<evidence type="ECO:0000259" key="11">
    <source>
        <dbReference type="PROSITE" id="PS51855"/>
    </source>
</evidence>
<comment type="domain">
    <text evidence="10">The IMP cyclohydrolase activity resides in the N-terminal region.</text>
</comment>
<dbReference type="GO" id="GO:0004643">
    <property type="term" value="F:phosphoribosylaminoimidazolecarboxamide formyltransferase activity"/>
    <property type="evidence" value="ECO:0007669"/>
    <property type="project" value="UniProtKB-UniRule"/>
</dbReference>
<dbReference type="NCBIfam" id="TIGR00355">
    <property type="entry name" value="purH"/>
    <property type="match status" value="1"/>
</dbReference>
<keyword evidence="6 10" id="KW-0378">Hydrolase</keyword>
<dbReference type="Gene3D" id="3.40.50.1380">
    <property type="entry name" value="Methylglyoxal synthase-like domain"/>
    <property type="match status" value="1"/>
</dbReference>
<reference evidence="12 13" key="1">
    <citation type="submission" date="2020-02" db="EMBL/GenBank/DDBJ databases">
        <authorList>
            <person name="Zheng R.K."/>
            <person name="Sun C.M."/>
        </authorList>
    </citation>
    <scope>NUCLEOTIDE SEQUENCE [LARGE SCALE GENOMIC DNA]</scope>
    <source>
        <strain evidence="13">rifampicinis</strain>
    </source>
</reference>
<name>A0A7S8ID48_9CHLR</name>
<dbReference type="SMART" id="SM00851">
    <property type="entry name" value="MGS"/>
    <property type="match status" value="1"/>
</dbReference>
<organism evidence="12 13">
    <name type="scientific">Phototrophicus methaneseepsis</name>
    <dbReference type="NCBI Taxonomy" id="2710758"/>
    <lineage>
        <taxon>Bacteria</taxon>
        <taxon>Bacillati</taxon>
        <taxon>Chloroflexota</taxon>
        <taxon>Candidatus Thermofontia</taxon>
        <taxon>Phototrophicales</taxon>
        <taxon>Phototrophicaceae</taxon>
        <taxon>Phototrophicus</taxon>
    </lineage>
</organism>
<comment type="pathway">
    <text evidence="1 10">Purine metabolism; IMP biosynthesis via de novo pathway; IMP from 5-formamido-1-(5-phospho-D-ribosyl)imidazole-4-carboxamide: step 1/1.</text>
</comment>
<dbReference type="SUPFAM" id="SSF53927">
    <property type="entry name" value="Cytidine deaminase-like"/>
    <property type="match status" value="1"/>
</dbReference>
<dbReference type="PANTHER" id="PTHR11692:SF0">
    <property type="entry name" value="BIFUNCTIONAL PURINE BIOSYNTHESIS PROTEIN ATIC"/>
    <property type="match status" value="1"/>
</dbReference>
<dbReference type="InterPro" id="IPR011607">
    <property type="entry name" value="MGS-like_dom"/>
</dbReference>
<sequence length="515" mass="55614">MPRALISVSNKNGLVDFAQELHELGWDIVASGGTEKLLADNNIPVTPVQQLTNLPEMLGGRVKTLHPAIHAGILARDTVADVEELQQQGYAPINMVVCNLYPFQETVAQASTTLQDATEKIDIGGVTLLRAAAKNFFRVTTVCDPADYPRIISALRASGDIDMVVRRDLAVKAFALTRDYDTAIHAYLAQGTTPTTSAQEDENLPDYVSIAVHKVSALRYGENPHQSGAYYSNLQSDTPFGAKQFGGKELSYNNILDVDAAWRAVSSFDDPTVVIVKHLTPTGIASAATIAEAYPLALRADPLSAFGCVMAVNRTVDDAFVEQLGSLFIEVIIAPSFTPTAKTTLNEGRKNCRLLQMPQPYDNTEYDMRSVLKGFLIQRRDAGDPIGTNWKTVTDRPATAEEMAALQYAWKACNHVRSNAIIIAQPNHTLGTGGGLPSRVDAAKLAIEKAGEYVKGAVMASEALIPFPDVIEVAAEAGITALIQPGGAIRDKKVIEAANQANMAMIFTGVRHFRH</sequence>
<dbReference type="EC" id="3.5.4.10" evidence="10"/>
<dbReference type="EC" id="2.1.2.3" evidence="10"/>
<dbReference type="GO" id="GO:0006189">
    <property type="term" value="P:'de novo' IMP biosynthetic process"/>
    <property type="evidence" value="ECO:0007669"/>
    <property type="project" value="UniProtKB-UniRule"/>
</dbReference>
<dbReference type="Proteomes" id="UP000594468">
    <property type="component" value="Chromosome"/>
</dbReference>
<evidence type="ECO:0000256" key="1">
    <source>
        <dbReference type="ARBA" id="ARBA00004844"/>
    </source>
</evidence>
<dbReference type="InterPro" id="IPR002695">
    <property type="entry name" value="PurH-like"/>
</dbReference>
<dbReference type="Gene3D" id="3.40.140.20">
    <property type="match status" value="2"/>
</dbReference>
<dbReference type="Pfam" id="PF02142">
    <property type="entry name" value="MGS"/>
    <property type="match status" value="1"/>
</dbReference>
<feature type="domain" description="MGS-like" evidence="11">
    <location>
        <begin position="1"/>
        <end position="143"/>
    </location>
</feature>
<gene>
    <name evidence="10 12" type="primary">purH</name>
    <name evidence="12" type="ORF">G4Y79_14860</name>
</gene>
<keyword evidence="13" id="KW-1185">Reference proteome</keyword>
<dbReference type="AlphaFoldDB" id="A0A7S8ID48"/>
<proteinExistence type="inferred from homology"/>
<comment type="pathway">
    <text evidence="2 10">Purine metabolism; IMP biosynthesis via de novo pathway; 5-formamido-1-(5-phospho-D-ribosyl)imidazole-4-carboxamide from 5-amino-1-(5-phospho-D-ribosyl)imidazole-4-carboxamide (10-formyl THF route): step 1/1.</text>
</comment>
<comment type="catalytic activity">
    <reaction evidence="9 10">
        <text>IMP + H2O = 5-formamido-1-(5-phospho-D-ribosyl)imidazole-4-carboxamide</text>
        <dbReference type="Rhea" id="RHEA:18445"/>
        <dbReference type="ChEBI" id="CHEBI:15377"/>
        <dbReference type="ChEBI" id="CHEBI:58053"/>
        <dbReference type="ChEBI" id="CHEBI:58467"/>
        <dbReference type="EC" id="3.5.4.10"/>
    </reaction>
</comment>
<accession>A0A7S8ID48</accession>
<evidence type="ECO:0000256" key="5">
    <source>
        <dbReference type="ARBA" id="ARBA00022755"/>
    </source>
</evidence>
<comment type="catalytic activity">
    <reaction evidence="8 10">
        <text>(6R)-10-formyltetrahydrofolate + 5-amino-1-(5-phospho-beta-D-ribosyl)imidazole-4-carboxamide = 5-formamido-1-(5-phospho-D-ribosyl)imidazole-4-carboxamide + (6S)-5,6,7,8-tetrahydrofolate</text>
        <dbReference type="Rhea" id="RHEA:22192"/>
        <dbReference type="ChEBI" id="CHEBI:57453"/>
        <dbReference type="ChEBI" id="CHEBI:58467"/>
        <dbReference type="ChEBI" id="CHEBI:58475"/>
        <dbReference type="ChEBI" id="CHEBI:195366"/>
        <dbReference type="EC" id="2.1.2.3"/>
    </reaction>
</comment>
<dbReference type="GO" id="GO:0005829">
    <property type="term" value="C:cytosol"/>
    <property type="evidence" value="ECO:0007669"/>
    <property type="project" value="TreeGrafter"/>
</dbReference>
<dbReference type="SMART" id="SM00798">
    <property type="entry name" value="AICARFT_IMPCHas"/>
    <property type="match status" value="1"/>
</dbReference>
<dbReference type="PROSITE" id="PS51855">
    <property type="entry name" value="MGS"/>
    <property type="match status" value="1"/>
</dbReference>
<dbReference type="PANTHER" id="PTHR11692">
    <property type="entry name" value="BIFUNCTIONAL PURINE BIOSYNTHESIS PROTEIN PURH"/>
    <property type="match status" value="1"/>
</dbReference>
<dbReference type="RefSeq" id="WP_195169058.1">
    <property type="nucleotide sequence ID" value="NZ_CP062983.1"/>
</dbReference>
<comment type="similarity">
    <text evidence="3 10">Belongs to the PurH family.</text>
</comment>
<dbReference type="InterPro" id="IPR016193">
    <property type="entry name" value="Cytidine_deaminase-like"/>
</dbReference>
<dbReference type="InterPro" id="IPR036914">
    <property type="entry name" value="MGS-like_dom_sf"/>
</dbReference>